<gene>
    <name evidence="1" type="ORF">GCM10011585_25620</name>
</gene>
<proteinExistence type="predicted"/>
<reference evidence="1" key="1">
    <citation type="journal article" date="2014" name="Int. J. Syst. Evol. Microbiol.">
        <title>Complete genome sequence of Corynebacterium casei LMG S-19264T (=DSM 44701T), isolated from a smear-ripened cheese.</title>
        <authorList>
            <consortium name="US DOE Joint Genome Institute (JGI-PGF)"/>
            <person name="Walter F."/>
            <person name="Albersmeier A."/>
            <person name="Kalinowski J."/>
            <person name="Ruckert C."/>
        </authorList>
    </citation>
    <scope>NUCLEOTIDE SEQUENCE</scope>
    <source>
        <strain evidence="1">CGMCC 1.12997</strain>
    </source>
</reference>
<evidence type="ECO:0000313" key="2">
    <source>
        <dbReference type="Proteomes" id="UP000647241"/>
    </source>
</evidence>
<dbReference type="RefSeq" id="WP_188554599.1">
    <property type="nucleotide sequence ID" value="NZ_BMGT01000003.1"/>
</dbReference>
<organism evidence="1 2">
    <name type="scientific">Edaphobacter dinghuensis</name>
    <dbReference type="NCBI Taxonomy" id="1560005"/>
    <lineage>
        <taxon>Bacteria</taxon>
        <taxon>Pseudomonadati</taxon>
        <taxon>Acidobacteriota</taxon>
        <taxon>Terriglobia</taxon>
        <taxon>Terriglobales</taxon>
        <taxon>Acidobacteriaceae</taxon>
        <taxon>Edaphobacter</taxon>
    </lineage>
</organism>
<keyword evidence="2" id="KW-1185">Reference proteome</keyword>
<sequence>MLHRHHTITIATSALIFLCLALHVQSVASSQKPLSYNDVEAYKLYESLLPAEWTVTVANFQLSPVAFHLDRTLTIVYMGHSCSSLCGGGIFDILKTKDGVWKNLPWNGTSRAWAS</sequence>
<accession>A0A917HJY0</accession>
<dbReference type="Proteomes" id="UP000647241">
    <property type="component" value="Unassembled WGS sequence"/>
</dbReference>
<reference evidence="1" key="2">
    <citation type="submission" date="2020-09" db="EMBL/GenBank/DDBJ databases">
        <authorList>
            <person name="Sun Q."/>
            <person name="Zhou Y."/>
        </authorList>
    </citation>
    <scope>NUCLEOTIDE SEQUENCE</scope>
    <source>
        <strain evidence="1">CGMCC 1.12997</strain>
    </source>
</reference>
<evidence type="ECO:0000313" key="1">
    <source>
        <dbReference type="EMBL" id="GGG81055.1"/>
    </source>
</evidence>
<dbReference type="AlphaFoldDB" id="A0A917HJY0"/>
<name>A0A917HJY0_9BACT</name>
<comment type="caution">
    <text evidence="1">The sequence shown here is derived from an EMBL/GenBank/DDBJ whole genome shotgun (WGS) entry which is preliminary data.</text>
</comment>
<protein>
    <submittedName>
        <fullName evidence="1">Uncharacterized protein</fullName>
    </submittedName>
</protein>
<dbReference type="EMBL" id="BMGT01000003">
    <property type="protein sequence ID" value="GGG81055.1"/>
    <property type="molecule type" value="Genomic_DNA"/>
</dbReference>